<reference evidence="2 3" key="2">
    <citation type="submission" date="2018-11" db="EMBL/GenBank/DDBJ databases">
        <authorList>
            <consortium name="Pathogen Informatics"/>
        </authorList>
    </citation>
    <scope>NUCLEOTIDE SEQUENCE [LARGE SCALE GENOMIC DNA]</scope>
</reference>
<dbReference type="SUPFAM" id="SSF49265">
    <property type="entry name" value="Fibronectin type III"/>
    <property type="match status" value="1"/>
</dbReference>
<dbReference type="InterPro" id="IPR036116">
    <property type="entry name" value="FN3_sf"/>
</dbReference>
<organism evidence="4">
    <name type="scientific">Hydatigena taeniaeformis</name>
    <name type="common">Feline tapeworm</name>
    <name type="synonym">Taenia taeniaeformis</name>
    <dbReference type="NCBI Taxonomy" id="6205"/>
    <lineage>
        <taxon>Eukaryota</taxon>
        <taxon>Metazoa</taxon>
        <taxon>Spiralia</taxon>
        <taxon>Lophotrochozoa</taxon>
        <taxon>Platyhelminthes</taxon>
        <taxon>Cestoda</taxon>
        <taxon>Eucestoda</taxon>
        <taxon>Cyclophyllidea</taxon>
        <taxon>Taeniidae</taxon>
        <taxon>Hydatigera</taxon>
    </lineage>
</organism>
<sequence>MRKPTFTARHYPEMWTTFIAIGEPKDVVGKLEGYEVLMKSGGLVSVHPWGSVANLSILDWHYRISGIEPLSTYTVTVRGRFTSNEYSAMADPVEFMGVNEARSAPQNLRLVALDSHRVRMTWDPPLQSYDFVTAYSVGLIIDGYLMTPFTVAKNRSFTYTRMEPGQKLSAFVRATSLSTTLTQLELAGRKSRLVSIRTPPSSGGELHPYLS</sequence>
<feature type="domain" description="Fibronectin type-III" evidence="1">
    <location>
        <begin position="104"/>
        <end position="201"/>
    </location>
</feature>
<dbReference type="OrthoDB" id="10253954at2759"/>
<dbReference type="PROSITE" id="PS50853">
    <property type="entry name" value="FN3"/>
    <property type="match status" value="1"/>
</dbReference>
<dbReference type="WBParaSite" id="TTAC_0000597101-mRNA-1">
    <property type="protein sequence ID" value="TTAC_0000597101-mRNA-1"/>
    <property type="gene ID" value="TTAC_0000597101"/>
</dbReference>
<dbReference type="CDD" id="cd00063">
    <property type="entry name" value="FN3"/>
    <property type="match status" value="1"/>
</dbReference>
<dbReference type="Gene3D" id="2.60.40.10">
    <property type="entry name" value="Immunoglobulins"/>
    <property type="match status" value="1"/>
</dbReference>
<gene>
    <name evidence="2" type="ORF">TTAC_LOCUS5956</name>
</gene>
<dbReference type="EMBL" id="UYWX01009931">
    <property type="protein sequence ID" value="VDM28050.1"/>
    <property type="molecule type" value="Genomic_DNA"/>
</dbReference>
<dbReference type="InterPro" id="IPR013783">
    <property type="entry name" value="Ig-like_fold"/>
</dbReference>
<dbReference type="InterPro" id="IPR003961">
    <property type="entry name" value="FN3_dom"/>
</dbReference>
<protein>
    <submittedName>
        <fullName evidence="4">Fibronectin type-III domain-containing protein</fullName>
    </submittedName>
</protein>
<reference evidence="4" key="1">
    <citation type="submission" date="2017-02" db="UniProtKB">
        <authorList>
            <consortium name="WormBaseParasite"/>
        </authorList>
    </citation>
    <scope>IDENTIFICATION</scope>
</reference>
<evidence type="ECO:0000313" key="2">
    <source>
        <dbReference type="EMBL" id="VDM28050.1"/>
    </source>
</evidence>
<name>A0A0R3WYY1_HYDTA</name>
<accession>A0A0R3WYY1</accession>
<dbReference type="Proteomes" id="UP000274429">
    <property type="component" value="Unassembled WGS sequence"/>
</dbReference>
<dbReference type="AlphaFoldDB" id="A0A0R3WYY1"/>
<proteinExistence type="predicted"/>
<evidence type="ECO:0000313" key="4">
    <source>
        <dbReference type="WBParaSite" id="TTAC_0000597101-mRNA-1"/>
    </source>
</evidence>
<evidence type="ECO:0000313" key="3">
    <source>
        <dbReference type="Proteomes" id="UP000274429"/>
    </source>
</evidence>
<evidence type="ECO:0000259" key="1">
    <source>
        <dbReference type="PROSITE" id="PS50853"/>
    </source>
</evidence>
<keyword evidence="3" id="KW-1185">Reference proteome</keyword>